<dbReference type="Gene3D" id="1.10.760.10">
    <property type="entry name" value="Cytochrome c-like domain"/>
    <property type="match status" value="1"/>
</dbReference>
<evidence type="ECO:0000313" key="10">
    <source>
        <dbReference type="Proteomes" id="UP000368474"/>
    </source>
</evidence>
<evidence type="ECO:0000256" key="6">
    <source>
        <dbReference type="PROSITE-ProRule" id="PRU00433"/>
    </source>
</evidence>
<reference evidence="9 10" key="1">
    <citation type="submission" date="2019-08" db="EMBL/GenBank/DDBJ databases">
        <authorList>
            <person name="Peeters C."/>
        </authorList>
    </citation>
    <scope>NUCLEOTIDE SEQUENCE [LARGE SCALE GENOMIC DNA]</scope>
    <source>
        <strain evidence="9 10">LMG 31116</strain>
    </source>
</reference>
<accession>A0A5E4V9Y4</accession>
<organism evidence="9 10">
    <name type="scientific">Pandoraea morbifera</name>
    <dbReference type="NCBI Taxonomy" id="2508300"/>
    <lineage>
        <taxon>Bacteria</taxon>
        <taxon>Pseudomonadati</taxon>
        <taxon>Pseudomonadota</taxon>
        <taxon>Betaproteobacteria</taxon>
        <taxon>Burkholderiales</taxon>
        <taxon>Burkholderiaceae</taxon>
        <taxon>Pandoraea</taxon>
    </lineage>
</organism>
<dbReference type="Pfam" id="PF00034">
    <property type="entry name" value="Cytochrom_C"/>
    <property type="match status" value="1"/>
</dbReference>
<dbReference type="InterPro" id="IPR036909">
    <property type="entry name" value="Cyt_c-like_dom_sf"/>
</dbReference>
<keyword evidence="3 6" id="KW-0479">Metal-binding</keyword>
<dbReference type="InterPro" id="IPR009056">
    <property type="entry name" value="Cyt_c-like_dom"/>
</dbReference>
<evidence type="ECO:0000256" key="3">
    <source>
        <dbReference type="ARBA" id="ARBA00022723"/>
    </source>
</evidence>
<dbReference type="EMBL" id="CABPSD010000006">
    <property type="protein sequence ID" value="VVE08911.1"/>
    <property type="molecule type" value="Genomic_DNA"/>
</dbReference>
<keyword evidence="10" id="KW-1185">Reference proteome</keyword>
<keyword evidence="2 6" id="KW-0349">Heme</keyword>
<dbReference type="PANTHER" id="PTHR33751:SF9">
    <property type="entry name" value="CYTOCHROME C4"/>
    <property type="match status" value="1"/>
</dbReference>
<dbReference type="PROSITE" id="PS51007">
    <property type="entry name" value="CYTC"/>
    <property type="match status" value="1"/>
</dbReference>
<dbReference type="GO" id="GO:0009055">
    <property type="term" value="F:electron transfer activity"/>
    <property type="evidence" value="ECO:0007669"/>
    <property type="project" value="InterPro"/>
</dbReference>
<keyword evidence="5 6" id="KW-0408">Iron</keyword>
<evidence type="ECO:0000256" key="5">
    <source>
        <dbReference type="ARBA" id="ARBA00023004"/>
    </source>
</evidence>
<dbReference type="GO" id="GO:0046872">
    <property type="term" value="F:metal ion binding"/>
    <property type="evidence" value="ECO:0007669"/>
    <property type="project" value="UniProtKB-KW"/>
</dbReference>
<evidence type="ECO:0000256" key="4">
    <source>
        <dbReference type="ARBA" id="ARBA00022982"/>
    </source>
</evidence>
<feature type="chain" id="PRO_5022727411" evidence="7">
    <location>
        <begin position="34"/>
        <end position="141"/>
    </location>
</feature>
<evidence type="ECO:0000256" key="1">
    <source>
        <dbReference type="ARBA" id="ARBA00022448"/>
    </source>
</evidence>
<evidence type="ECO:0000256" key="7">
    <source>
        <dbReference type="SAM" id="SignalP"/>
    </source>
</evidence>
<feature type="signal peptide" evidence="7">
    <location>
        <begin position="1"/>
        <end position="33"/>
    </location>
</feature>
<keyword evidence="4" id="KW-0249">Electron transport</keyword>
<evidence type="ECO:0000259" key="8">
    <source>
        <dbReference type="PROSITE" id="PS51007"/>
    </source>
</evidence>
<feature type="domain" description="Cytochrome c" evidence="8">
    <location>
        <begin position="35"/>
        <end position="134"/>
    </location>
</feature>
<evidence type="ECO:0000313" key="9">
    <source>
        <dbReference type="EMBL" id="VVE08911.1"/>
    </source>
</evidence>
<dbReference type="AlphaFoldDB" id="A0A5E4V9Y4"/>
<proteinExistence type="predicted"/>
<sequence>MKHSMYAMAKSALAASLMPLMVGVMFAAGSAHAAGNVANGKALVEKGMCASCHGANLNAPITPEYPKLAGQYADYVYNALRAYQNETSLVFGRSNAIMKTQVMSNPATVGKDGKPRPFTSEELKDIAAYVESLPGDLVTKK</sequence>
<name>A0A5E4V9Y4_9BURK</name>
<keyword evidence="7" id="KW-0732">Signal</keyword>
<keyword evidence="1" id="KW-0813">Transport</keyword>
<dbReference type="SUPFAM" id="SSF46626">
    <property type="entry name" value="Cytochrome c"/>
    <property type="match status" value="1"/>
</dbReference>
<protein>
    <submittedName>
        <fullName evidence="9">Cytochrome c4</fullName>
    </submittedName>
</protein>
<dbReference type="GO" id="GO:0020037">
    <property type="term" value="F:heme binding"/>
    <property type="evidence" value="ECO:0007669"/>
    <property type="project" value="InterPro"/>
</dbReference>
<evidence type="ECO:0000256" key="2">
    <source>
        <dbReference type="ARBA" id="ARBA00022617"/>
    </source>
</evidence>
<dbReference type="InterPro" id="IPR050597">
    <property type="entry name" value="Cytochrome_c_Oxidase_Subunit"/>
</dbReference>
<gene>
    <name evidence="9" type="ORF">PMO31116_02500</name>
</gene>
<dbReference type="Proteomes" id="UP000368474">
    <property type="component" value="Unassembled WGS sequence"/>
</dbReference>
<dbReference type="PANTHER" id="PTHR33751">
    <property type="entry name" value="CBB3-TYPE CYTOCHROME C OXIDASE SUBUNIT FIXP"/>
    <property type="match status" value="1"/>
</dbReference>